<dbReference type="InterPro" id="IPR013103">
    <property type="entry name" value="RVT_2"/>
</dbReference>
<dbReference type="PANTHER" id="PTHR11439:SF483">
    <property type="entry name" value="PEPTIDE SYNTHASE GLIP-LIKE, PUTATIVE (AFU_ORTHOLOGUE AFUA_3G12920)-RELATED"/>
    <property type="match status" value="1"/>
</dbReference>
<reference evidence="3" key="1">
    <citation type="journal article" date="2019" name="Sci. Rep.">
        <title>Draft genome of Tanacetum cinerariifolium, the natural source of mosquito coil.</title>
        <authorList>
            <person name="Yamashiro T."/>
            <person name="Shiraishi A."/>
            <person name="Satake H."/>
            <person name="Nakayama K."/>
        </authorList>
    </citation>
    <scope>NUCLEOTIDE SEQUENCE</scope>
</reference>
<dbReference type="PANTHER" id="PTHR11439">
    <property type="entry name" value="GAG-POL-RELATED RETROTRANSPOSON"/>
    <property type="match status" value="1"/>
</dbReference>
<evidence type="ECO:0000259" key="2">
    <source>
        <dbReference type="Pfam" id="PF07727"/>
    </source>
</evidence>
<name>A0A6L2P6N0_TANCI</name>
<comment type="caution">
    <text evidence="3">The sequence shown here is derived from an EMBL/GenBank/DDBJ whole genome shotgun (WGS) entry which is preliminary data.</text>
</comment>
<sequence>MVITLKWIYKVKLDELGGTLKNNARLVARGYHQEKGIDFEESFAPVARLEAIRIFFRVCHSQEYGLLPNGCEDCVFVWKSAGKVDTPMVEKSKLDEDKKGKAVDPLHYRGMIGTLLYLTASRHDLQFAICMCARKTMDMTINQQVALDEALVPHASKLRIGKSNFHLRSDITSKESTLQLEVRATAIIHHHSICFKMDNKKRLVNLDYFREMLHICPRIHGQTFDELLFKEEILEFLRYFGHNGEIRKLIDVNINKLYQTRRSFAAVINKCLSGKSTSYDSLQLSEAQILWGMYHKKNVDFSYLLWEDFVYRVEHKNAKKSNEMYYPRKTKSSSNTTIPPPTATGIRLSTSAKGKQPAKSSKAKSLTVLSKVVMTEAEQMKVATKRSLQQTHISQASGSGADEGTSIIPGVPDVPTDESDEEISWKSSDEDDDDEVNERSDDQDTDNDSDDLVHPKLSIHEEEAKDDENFDPIDAEDDDDELYRDVNINLEARDVQMTDVPTTQEFEDTHVTLTSVNPDGIDSLFETTPRVDVQASTTVSPLTLTAQTLPPPTIPIISQILQAPTPPTTALSTFLQDLPNFGSLFGFDHRLKTLEAN</sequence>
<feature type="compositionally biased region" description="Acidic residues" evidence="1">
    <location>
        <begin position="464"/>
        <end position="480"/>
    </location>
</feature>
<feature type="region of interest" description="Disordered" evidence="1">
    <location>
        <begin position="324"/>
        <end position="366"/>
    </location>
</feature>
<feature type="compositionally biased region" description="Basic and acidic residues" evidence="1">
    <location>
        <begin position="451"/>
        <end position="463"/>
    </location>
</feature>
<protein>
    <recommendedName>
        <fullName evidence="2">Reverse transcriptase Ty1/copia-type domain-containing protein</fullName>
    </recommendedName>
</protein>
<feature type="domain" description="Reverse transcriptase Ty1/copia-type" evidence="2">
    <location>
        <begin position="3"/>
        <end position="59"/>
    </location>
</feature>
<evidence type="ECO:0000313" key="3">
    <source>
        <dbReference type="EMBL" id="GEU92952.1"/>
    </source>
</evidence>
<evidence type="ECO:0000256" key="1">
    <source>
        <dbReference type="SAM" id="MobiDB-lite"/>
    </source>
</evidence>
<dbReference type="Pfam" id="PF07727">
    <property type="entry name" value="RVT_2"/>
    <property type="match status" value="1"/>
</dbReference>
<feature type="region of interest" description="Disordered" evidence="1">
    <location>
        <begin position="385"/>
        <end position="480"/>
    </location>
</feature>
<organism evidence="3">
    <name type="scientific">Tanacetum cinerariifolium</name>
    <name type="common">Dalmatian daisy</name>
    <name type="synonym">Chrysanthemum cinerariifolium</name>
    <dbReference type="NCBI Taxonomy" id="118510"/>
    <lineage>
        <taxon>Eukaryota</taxon>
        <taxon>Viridiplantae</taxon>
        <taxon>Streptophyta</taxon>
        <taxon>Embryophyta</taxon>
        <taxon>Tracheophyta</taxon>
        <taxon>Spermatophyta</taxon>
        <taxon>Magnoliopsida</taxon>
        <taxon>eudicotyledons</taxon>
        <taxon>Gunneridae</taxon>
        <taxon>Pentapetalae</taxon>
        <taxon>asterids</taxon>
        <taxon>campanulids</taxon>
        <taxon>Asterales</taxon>
        <taxon>Asteraceae</taxon>
        <taxon>Asteroideae</taxon>
        <taxon>Anthemideae</taxon>
        <taxon>Anthemidinae</taxon>
        <taxon>Tanacetum</taxon>
    </lineage>
</organism>
<accession>A0A6L2P6N0</accession>
<feature type="compositionally biased region" description="Polar residues" evidence="1">
    <location>
        <begin position="386"/>
        <end position="398"/>
    </location>
</feature>
<dbReference type="AlphaFoldDB" id="A0A6L2P6N0"/>
<dbReference type="EMBL" id="BKCJ010010745">
    <property type="protein sequence ID" value="GEU92952.1"/>
    <property type="molecule type" value="Genomic_DNA"/>
</dbReference>
<proteinExistence type="predicted"/>
<gene>
    <name evidence="3" type="ORF">Tci_064930</name>
</gene>